<comment type="caution">
    <text evidence="4">The sequence shown here is derived from an EMBL/GenBank/DDBJ whole genome shotgun (WGS) entry which is preliminary data.</text>
</comment>
<proteinExistence type="predicted"/>
<feature type="region of interest" description="Disordered" evidence="2">
    <location>
        <begin position="1"/>
        <end position="25"/>
    </location>
</feature>
<feature type="compositionally biased region" description="Basic and acidic residues" evidence="2">
    <location>
        <begin position="356"/>
        <end position="375"/>
    </location>
</feature>
<dbReference type="AlphaFoldDB" id="A0ABD0MAY1"/>
<dbReference type="SUPFAM" id="SSF57756">
    <property type="entry name" value="Retrovirus zinc finger-like domains"/>
    <property type="match status" value="1"/>
</dbReference>
<evidence type="ECO:0000259" key="3">
    <source>
        <dbReference type="PROSITE" id="PS50158"/>
    </source>
</evidence>
<evidence type="ECO:0000256" key="2">
    <source>
        <dbReference type="SAM" id="MobiDB-lite"/>
    </source>
</evidence>
<dbReference type="SMART" id="SM00343">
    <property type="entry name" value="ZnF_C2HC"/>
    <property type="match status" value="2"/>
</dbReference>
<keyword evidence="5" id="KW-1185">Reference proteome</keyword>
<evidence type="ECO:0000313" key="5">
    <source>
        <dbReference type="Proteomes" id="UP001529510"/>
    </source>
</evidence>
<dbReference type="EMBL" id="JAMKFB020000831">
    <property type="protein sequence ID" value="KAL0147143.1"/>
    <property type="molecule type" value="Genomic_DNA"/>
</dbReference>
<feature type="compositionally biased region" description="Basic and acidic residues" evidence="2">
    <location>
        <begin position="262"/>
        <end position="296"/>
    </location>
</feature>
<dbReference type="Gene3D" id="4.10.60.10">
    <property type="entry name" value="Zinc finger, CCHC-type"/>
    <property type="match status" value="1"/>
</dbReference>
<feature type="domain" description="CCHC-type" evidence="3">
    <location>
        <begin position="215"/>
        <end position="228"/>
    </location>
</feature>
<protein>
    <recommendedName>
        <fullName evidence="3">CCHC-type domain-containing protein</fullName>
    </recommendedName>
</protein>
<gene>
    <name evidence="4" type="ORF">M9458_057667</name>
</gene>
<dbReference type="InterPro" id="IPR036875">
    <property type="entry name" value="Znf_CCHC_sf"/>
</dbReference>
<dbReference type="PROSITE" id="PS50158">
    <property type="entry name" value="ZF_CCHC"/>
    <property type="match status" value="1"/>
</dbReference>
<feature type="region of interest" description="Disordered" evidence="2">
    <location>
        <begin position="342"/>
        <end position="386"/>
    </location>
</feature>
<dbReference type="InterPro" id="IPR001878">
    <property type="entry name" value="Znf_CCHC"/>
</dbReference>
<feature type="compositionally biased region" description="Basic and acidic residues" evidence="2">
    <location>
        <begin position="16"/>
        <end position="25"/>
    </location>
</feature>
<dbReference type="GO" id="GO:0008270">
    <property type="term" value="F:zinc ion binding"/>
    <property type="evidence" value="ECO:0007669"/>
    <property type="project" value="UniProtKB-KW"/>
</dbReference>
<dbReference type="Pfam" id="PF00098">
    <property type="entry name" value="zf-CCHC"/>
    <property type="match status" value="1"/>
</dbReference>
<keyword evidence="1" id="KW-0863">Zinc-finger</keyword>
<name>A0ABD0MAY1_CIRMR</name>
<organism evidence="4 5">
    <name type="scientific">Cirrhinus mrigala</name>
    <name type="common">Mrigala</name>
    <dbReference type="NCBI Taxonomy" id="683832"/>
    <lineage>
        <taxon>Eukaryota</taxon>
        <taxon>Metazoa</taxon>
        <taxon>Chordata</taxon>
        <taxon>Craniata</taxon>
        <taxon>Vertebrata</taxon>
        <taxon>Euteleostomi</taxon>
        <taxon>Actinopterygii</taxon>
        <taxon>Neopterygii</taxon>
        <taxon>Teleostei</taxon>
        <taxon>Ostariophysi</taxon>
        <taxon>Cypriniformes</taxon>
        <taxon>Cyprinidae</taxon>
        <taxon>Labeoninae</taxon>
        <taxon>Labeonini</taxon>
        <taxon>Cirrhinus</taxon>
    </lineage>
</organism>
<evidence type="ECO:0000313" key="4">
    <source>
        <dbReference type="EMBL" id="KAL0147143.1"/>
    </source>
</evidence>
<keyword evidence="1" id="KW-0862">Zinc</keyword>
<evidence type="ECO:0000256" key="1">
    <source>
        <dbReference type="PROSITE-ProRule" id="PRU00047"/>
    </source>
</evidence>
<reference evidence="4 5" key="1">
    <citation type="submission" date="2024-05" db="EMBL/GenBank/DDBJ databases">
        <title>Genome sequencing and assembly of Indian major carp, Cirrhinus mrigala (Hamilton, 1822).</title>
        <authorList>
            <person name="Mohindra V."/>
            <person name="Chowdhury L.M."/>
            <person name="Lal K."/>
            <person name="Jena J.K."/>
        </authorList>
    </citation>
    <scope>NUCLEOTIDE SEQUENCE [LARGE SCALE GENOMIC DNA]</scope>
    <source>
        <strain evidence="4">CM1030</strain>
        <tissue evidence="4">Blood</tissue>
    </source>
</reference>
<sequence length="420" mass="48740">MADETRQGNDNGQGQRQRERIRMDKEARKEREYLREATVTIDVEGVTDLRAMDIIKAISERIGEGKILAVRPKQNKEYEVTLESEEETEFLMDGITINGMDCEVKRLQNRDYVVSFMHLPAYLDDREILNKLEGWGVSPISKIKRRVYPGTNIEDGTRFVKTRFPREVPSLPYSTKIETAEGPQYFRVMHSHQVKTCRLCMSPDHVFKDCPAFTCFKCGERGHFARNCSAVMCPDCKLVLDKCECWMESGGERQVSGQMHGGDSEQREEELNIREETGTEQRDKCNEQRMETRNEGEEWTQMVLTDSLQSILNIAERKEQRDEDLSEAQKETNLCSQMVNLEGLPEGWDNGEEEEQRSKELGEEKEQEEKKEEAQTKVPKRRRSLKFLPNIETARKKALKETEIESKNKFEVLTGLEDMN</sequence>
<feature type="region of interest" description="Disordered" evidence="2">
    <location>
        <begin position="253"/>
        <end position="296"/>
    </location>
</feature>
<dbReference type="Proteomes" id="UP001529510">
    <property type="component" value="Unassembled WGS sequence"/>
</dbReference>
<accession>A0ABD0MAY1</accession>
<keyword evidence="1" id="KW-0479">Metal-binding</keyword>